<evidence type="ECO:0000256" key="2">
    <source>
        <dbReference type="ARBA" id="ARBA00014654"/>
    </source>
</evidence>
<evidence type="ECO:0000256" key="3">
    <source>
        <dbReference type="ARBA" id="ARBA00022553"/>
    </source>
</evidence>
<feature type="region of interest" description="Disordered" evidence="5">
    <location>
        <begin position="38"/>
        <end position="166"/>
    </location>
</feature>
<proteinExistence type="predicted"/>
<dbReference type="GO" id="GO:0005634">
    <property type="term" value="C:nucleus"/>
    <property type="evidence" value="ECO:0007669"/>
    <property type="project" value="UniProtKB-SubCell"/>
</dbReference>
<evidence type="ECO:0000256" key="4">
    <source>
        <dbReference type="ARBA" id="ARBA00023242"/>
    </source>
</evidence>
<dbReference type="SUPFAM" id="SSF88697">
    <property type="entry name" value="PUA domain-like"/>
    <property type="match status" value="1"/>
</dbReference>
<keyword evidence="4" id="KW-0539">Nucleus</keyword>
<evidence type="ECO:0000259" key="6">
    <source>
        <dbReference type="Pfam" id="PF01878"/>
    </source>
</evidence>
<comment type="caution">
    <text evidence="7">The sequence shown here is derived from an EMBL/GenBank/DDBJ whole genome shotgun (WGS) entry which is preliminary data.</text>
</comment>
<reference evidence="7 8" key="1">
    <citation type="submission" date="2017-08" db="EMBL/GenBank/DDBJ databases">
        <title>Harnessing the power of phylogenomics to disentangle the directionality and signatures of interkingdom host jumping in the parasitic fungal genus Tolypocladium.</title>
        <authorList>
            <person name="Quandt C.A."/>
            <person name="Patterson W."/>
            <person name="Spatafora J.W."/>
        </authorList>
    </citation>
    <scope>NUCLEOTIDE SEQUENCE [LARGE SCALE GENOMIC DNA]</scope>
    <source>
        <strain evidence="7 8">CBS 113982</strain>
    </source>
</reference>
<dbReference type="InterPro" id="IPR047197">
    <property type="entry name" value="THYN1-like_EVE"/>
</dbReference>
<dbReference type="PANTHER" id="PTHR14087:SF7">
    <property type="entry name" value="THYMOCYTE NUCLEAR PROTEIN 1"/>
    <property type="match status" value="1"/>
</dbReference>
<organism evidence="7 8">
    <name type="scientific">Tolypocladium capitatum</name>
    <dbReference type="NCBI Taxonomy" id="45235"/>
    <lineage>
        <taxon>Eukaryota</taxon>
        <taxon>Fungi</taxon>
        <taxon>Dikarya</taxon>
        <taxon>Ascomycota</taxon>
        <taxon>Pezizomycotina</taxon>
        <taxon>Sordariomycetes</taxon>
        <taxon>Hypocreomycetidae</taxon>
        <taxon>Hypocreales</taxon>
        <taxon>Ophiocordycipitaceae</taxon>
        <taxon>Tolypocladium</taxon>
    </lineage>
</organism>
<keyword evidence="8" id="KW-1185">Reference proteome</keyword>
<comment type="subcellular location">
    <subcellularLocation>
        <location evidence="1">Nucleus</location>
    </subcellularLocation>
</comment>
<feature type="compositionally biased region" description="Basic and acidic residues" evidence="5">
    <location>
        <begin position="86"/>
        <end position="117"/>
    </location>
</feature>
<dbReference type="InterPro" id="IPR015947">
    <property type="entry name" value="PUA-like_sf"/>
</dbReference>
<dbReference type="STRING" id="45235.A0A2K3QHB0"/>
<dbReference type="OrthoDB" id="41445at2759"/>
<dbReference type="EMBL" id="NRSZ01000484">
    <property type="protein sequence ID" value="PNY26905.1"/>
    <property type="molecule type" value="Genomic_DNA"/>
</dbReference>
<sequence>RRTAALLLDHQYHQFTGYTSVFGDYFRYPRCPRSKCSLVAPKSEMPGRKRAAEAAGGAAETESVPKRRSSRQAAAAVAADEPTSAKSKETAKPEPKAGRKKGKTGESSKKAAPDAKPKAAAPAKKAATPKQPSKAQPPSDAPITNGSRAVSEDPDVDSLPAVNPDAPRHDGEWYWLMKAEPETRFENGVDVRFSIDDLRAKTKPEGWDGIRSYAARNHMRNMNAGDKAFFYHSNCKEPGIAGTMEIVKEFSEDKSARRPGTPYYDPASTRASPRWSLVHVAFRRKFAVPMTLRELRELGAPGGPLADMQMLKQSRLSVSRVSGDEWAALCRLADEKAEAVGLRHEE</sequence>
<dbReference type="FunFam" id="3.10.590.10:FF:000003">
    <property type="entry name" value="Thymocyte nuclear protein 1"/>
    <property type="match status" value="1"/>
</dbReference>
<feature type="non-terminal residue" evidence="7">
    <location>
        <position position="1"/>
    </location>
</feature>
<gene>
    <name evidence="7" type="ORF">TCAP_03173</name>
</gene>
<feature type="compositionally biased region" description="Low complexity" evidence="5">
    <location>
        <begin position="118"/>
        <end position="138"/>
    </location>
</feature>
<feature type="domain" description="EVE" evidence="6">
    <location>
        <begin position="174"/>
        <end position="331"/>
    </location>
</feature>
<dbReference type="InterPro" id="IPR002740">
    <property type="entry name" value="EVE_domain"/>
</dbReference>
<protein>
    <recommendedName>
        <fullName evidence="2">Thymocyte nuclear protein 1</fullName>
    </recommendedName>
</protein>
<name>A0A2K3QHB0_9HYPO</name>
<dbReference type="Pfam" id="PF01878">
    <property type="entry name" value="EVE"/>
    <property type="match status" value="1"/>
</dbReference>
<dbReference type="PANTHER" id="PTHR14087">
    <property type="entry name" value="THYMOCYTE NUCLEAR PROTEIN 1"/>
    <property type="match status" value="1"/>
</dbReference>
<dbReference type="InterPro" id="IPR052181">
    <property type="entry name" value="5hmC_binding"/>
</dbReference>
<dbReference type="AlphaFoldDB" id="A0A2K3QHB0"/>
<evidence type="ECO:0000256" key="1">
    <source>
        <dbReference type="ARBA" id="ARBA00004123"/>
    </source>
</evidence>
<keyword evidence="3" id="KW-0597">Phosphoprotein</keyword>
<accession>A0A2K3QHB0</accession>
<dbReference type="Gene3D" id="3.10.590.10">
    <property type="entry name" value="ph1033 like domains"/>
    <property type="match status" value="1"/>
</dbReference>
<evidence type="ECO:0000313" key="8">
    <source>
        <dbReference type="Proteomes" id="UP000236621"/>
    </source>
</evidence>
<evidence type="ECO:0000313" key="7">
    <source>
        <dbReference type="EMBL" id="PNY26905.1"/>
    </source>
</evidence>
<dbReference type="CDD" id="cd21133">
    <property type="entry name" value="EVE"/>
    <property type="match status" value="1"/>
</dbReference>
<evidence type="ECO:0000256" key="5">
    <source>
        <dbReference type="SAM" id="MobiDB-lite"/>
    </source>
</evidence>
<dbReference type="Proteomes" id="UP000236621">
    <property type="component" value="Unassembled WGS sequence"/>
</dbReference>